<protein>
    <submittedName>
        <fullName evidence="2">Uncharacterized protein</fullName>
    </submittedName>
</protein>
<dbReference type="EMBL" id="AP017928">
    <property type="protein sequence ID" value="BBA37549.1"/>
    <property type="molecule type" value="Genomic_DNA"/>
</dbReference>
<dbReference type="Proteomes" id="UP000266313">
    <property type="component" value="Chromosome"/>
</dbReference>
<sequence length="58" mass="6384">MRFMSLAVMLLQFVFASVTVAQQSTGDIDTFDAVKEKVISVIVAGWDSYSICEHVDPS</sequence>
<evidence type="ECO:0000256" key="1">
    <source>
        <dbReference type="SAM" id="SignalP"/>
    </source>
</evidence>
<evidence type="ECO:0000313" key="2">
    <source>
        <dbReference type="EMBL" id="BBA37549.1"/>
    </source>
</evidence>
<keyword evidence="3" id="KW-1185">Reference proteome</keyword>
<dbReference type="RefSeq" id="WP_170161290.1">
    <property type="nucleotide sequence ID" value="NZ_AP017928.1"/>
</dbReference>
<organism evidence="2 3">
    <name type="scientific">Methylocaldum marinum</name>
    <dbReference type="NCBI Taxonomy" id="1432792"/>
    <lineage>
        <taxon>Bacteria</taxon>
        <taxon>Pseudomonadati</taxon>
        <taxon>Pseudomonadota</taxon>
        <taxon>Gammaproteobacteria</taxon>
        <taxon>Methylococcales</taxon>
        <taxon>Methylococcaceae</taxon>
        <taxon>Methylocaldum</taxon>
    </lineage>
</organism>
<proteinExistence type="predicted"/>
<feature type="signal peptide" evidence="1">
    <location>
        <begin position="1"/>
        <end position="21"/>
    </location>
</feature>
<dbReference type="KEGG" id="mmai:sS8_5632"/>
<feature type="chain" id="PRO_5012063789" evidence="1">
    <location>
        <begin position="22"/>
        <end position="58"/>
    </location>
</feature>
<accession>A0A286P4G9</accession>
<gene>
    <name evidence="2" type="ORF">sS8_5632</name>
</gene>
<reference evidence="2 3" key="1">
    <citation type="submission" date="2016-12" db="EMBL/GenBank/DDBJ databases">
        <title>Genome sequencing of Methylocaldum marinum.</title>
        <authorList>
            <person name="Takeuchi M."/>
            <person name="Kamagata Y."/>
            <person name="Hiraoka S."/>
            <person name="Oshima K."/>
            <person name="Hattori M."/>
            <person name="Iwasaki W."/>
        </authorList>
    </citation>
    <scope>NUCLEOTIDE SEQUENCE [LARGE SCALE GENOMIC DNA]</scope>
    <source>
        <strain evidence="2 3">S8</strain>
    </source>
</reference>
<evidence type="ECO:0000313" key="3">
    <source>
        <dbReference type="Proteomes" id="UP000266313"/>
    </source>
</evidence>
<dbReference type="AlphaFoldDB" id="A0A286P4G9"/>
<keyword evidence="1" id="KW-0732">Signal</keyword>
<name>A0A286P4G9_9GAMM</name>